<organism evidence="4 5">
    <name type="scientific">Aquipuribacter nitratireducens</name>
    <dbReference type="NCBI Taxonomy" id="650104"/>
    <lineage>
        <taxon>Bacteria</taxon>
        <taxon>Bacillati</taxon>
        <taxon>Actinomycetota</taxon>
        <taxon>Actinomycetes</taxon>
        <taxon>Micrococcales</taxon>
        <taxon>Intrasporangiaceae</taxon>
        <taxon>Aquipuribacter</taxon>
    </lineage>
</organism>
<feature type="transmembrane region" description="Helical" evidence="2">
    <location>
        <begin position="248"/>
        <end position="278"/>
    </location>
</feature>
<gene>
    <name evidence="4" type="ORF">ACFPJ6_05730</name>
</gene>
<dbReference type="Proteomes" id="UP001596122">
    <property type="component" value="Unassembled WGS sequence"/>
</dbReference>
<feature type="compositionally biased region" description="Low complexity" evidence="1">
    <location>
        <begin position="1"/>
        <end position="13"/>
    </location>
</feature>
<sequence>MSVVAVAGTGTTTGRDRVSTPAPGGTGPDDRPPAGGWVTPETASPWTPAAPPPQPGPPPPQDQRGVGGWTDVQRRQGQQPYGSVLTRRGIVPLRPLGFSDFFDGSFRAIRHNPAVMLGLTAIVLTVTNVLVALPLGGLVSLPTFTDPDAPASGDDAVAALGVFAALVPAGFIQSVALVVLTGLLILSVTQSAVDRKLSAGELWQRARGRVLVLVGWSLLLSLGGSLLVATALAPGITLLVLEQVAGGVVSLVVLGIGVAVLSVWLAVRLVYVPVVLVVERARLVDAVRRSWHLTRGAFWRTFGVLLLALLLTQAVSSLLAAPFSVVAGLGLALAPSPAVGAVLYVGGVALGSTVATVVVVPYLAAVTALLYVDRRMRLEGLDVALSRVLADERA</sequence>
<feature type="compositionally biased region" description="Pro residues" evidence="1">
    <location>
        <begin position="48"/>
        <end position="61"/>
    </location>
</feature>
<evidence type="ECO:0000259" key="3">
    <source>
        <dbReference type="Pfam" id="PF25231"/>
    </source>
</evidence>
<proteinExistence type="predicted"/>
<feature type="transmembrane region" description="Helical" evidence="2">
    <location>
        <begin position="298"/>
        <end position="321"/>
    </location>
</feature>
<feature type="transmembrane region" description="Helical" evidence="2">
    <location>
        <begin position="210"/>
        <end position="236"/>
    </location>
</feature>
<feature type="transmembrane region" description="Helical" evidence="2">
    <location>
        <begin position="156"/>
        <end position="189"/>
    </location>
</feature>
<accession>A0ABW0GL89</accession>
<feature type="transmembrane region" description="Helical" evidence="2">
    <location>
        <begin position="114"/>
        <end position="136"/>
    </location>
</feature>
<keyword evidence="2" id="KW-0812">Transmembrane</keyword>
<name>A0ABW0GL89_9MICO</name>
<dbReference type="RefSeq" id="WP_340267262.1">
    <property type="nucleotide sequence ID" value="NZ_JBBEOG010000001.1"/>
</dbReference>
<evidence type="ECO:0000256" key="1">
    <source>
        <dbReference type="SAM" id="MobiDB-lite"/>
    </source>
</evidence>
<feature type="transmembrane region" description="Helical" evidence="2">
    <location>
        <begin position="341"/>
        <end position="372"/>
    </location>
</feature>
<dbReference type="Pfam" id="PF25231">
    <property type="entry name" value="DUF7847"/>
    <property type="match status" value="1"/>
</dbReference>
<feature type="domain" description="DUF7847" evidence="3">
    <location>
        <begin position="103"/>
        <end position="366"/>
    </location>
</feature>
<evidence type="ECO:0000256" key="2">
    <source>
        <dbReference type="SAM" id="Phobius"/>
    </source>
</evidence>
<feature type="region of interest" description="Disordered" evidence="1">
    <location>
        <begin position="1"/>
        <end position="68"/>
    </location>
</feature>
<protein>
    <recommendedName>
        <fullName evidence="3">DUF7847 domain-containing protein</fullName>
    </recommendedName>
</protein>
<evidence type="ECO:0000313" key="5">
    <source>
        <dbReference type="Proteomes" id="UP001596122"/>
    </source>
</evidence>
<dbReference type="PANTHER" id="PTHR33133:SF1">
    <property type="entry name" value="EXPRESSED PROTEIN-RELATED"/>
    <property type="match status" value="1"/>
</dbReference>
<comment type="caution">
    <text evidence="4">The sequence shown here is derived from an EMBL/GenBank/DDBJ whole genome shotgun (WGS) entry which is preliminary data.</text>
</comment>
<dbReference type="PANTHER" id="PTHR33133">
    <property type="entry name" value="OS08G0107100 PROTEIN-RELATED"/>
    <property type="match status" value="1"/>
</dbReference>
<reference evidence="5" key="1">
    <citation type="journal article" date="2019" name="Int. J. Syst. Evol. Microbiol.">
        <title>The Global Catalogue of Microorganisms (GCM) 10K type strain sequencing project: providing services to taxonomists for standard genome sequencing and annotation.</title>
        <authorList>
            <consortium name="The Broad Institute Genomics Platform"/>
            <consortium name="The Broad Institute Genome Sequencing Center for Infectious Disease"/>
            <person name="Wu L."/>
            <person name="Ma J."/>
        </authorList>
    </citation>
    <scope>NUCLEOTIDE SEQUENCE [LARGE SCALE GENOMIC DNA]</scope>
    <source>
        <strain evidence="5">CCUG 43114</strain>
    </source>
</reference>
<keyword evidence="2" id="KW-1133">Transmembrane helix</keyword>
<keyword evidence="2" id="KW-0472">Membrane</keyword>
<keyword evidence="5" id="KW-1185">Reference proteome</keyword>
<dbReference type="InterPro" id="IPR057169">
    <property type="entry name" value="DUF7847"/>
</dbReference>
<evidence type="ECO:0000313" key="4">
    <source>
        <dbReference type="EMBL" id="MFC5380283.1"/>
    </source>
</evidence>
<dbReference type="EMBL" id="JBHSLD010000006">
    <property type="protein sequence ID" value="MFC5380283.1"/>
    <property type="molecule type" value="Genomic_DNA"/>
</dbReference>